<name>A0ABU8I6R4_9SPHI</name>
<accession>A0ABU8I6R4</accession>
<organism evidence="2 3">
    <name type="scientific">Sphingobacterium tenebrionis</name>
    <dbReference type="NCBI Taxonomy" id="3111775"/>
    <lineage>
        <taxon>Bacteria</taxon>
        <taxon>Pseudomonadati</taxon>
        <taxon>Bacteroidota</taxon>
        <taxon>Sphingobacteriia</taxon>
        <taxon>Sphingobacteriales</taxon>
        <taxon>Sphingobacteriaceae</taxon>
        <taxon>Sphingobacterium</taxon>
    </lineage>
</organism>
<evidence type="ECO:0000259" key="1">
    <source>
        <dbReference type="Pfam" id="PF12867"/>
    </source>
</evidence>
<keyword evidence="3" id="KW-1185">Reference proteome</keyword>
<dbReference type="RefSeq" id="WP_336557652.1">
    <property type="nucleotide sequence ID" value="NZ_JAYLLN010000020.1"/>
</dbReference>
<dbReference type="InterPro" id="IPR024775">
    <property type="entry name" value="DinB-like"/>
</dbReference>
<dbReference type="InterPro" id="IPR034660">
    <property type="entry name" value="DinB/YfiT-like"/>
</dbReference>
<dbReference type="Proteomes" id="UP001363035">
    <property type="component" value="Unassembled WGS sequence"/>
</dbReference>
<dbReference type="SUPFAM" id="SSF109854">
    <property type="entry name" value="DinB/YfiT-like putative metalloenzymes"/>
    <property type="match status" value="1"/>
</dbReference>
<comment type="caution">
    <text evidence="2">The sequence shown here is derived from an EMBL/GenBank/DDBJ whole genome shotgun (WGS) entry which is preliminary data.</text>
</comment>
<gene>
    <name evidence="2" type="ORF">VJ786_09490</name>
</gene>
<proteinExistence type="predicted"/>
<evidence type="ECO:0000313" key="2">
    <source>
        <dbReference type="EMBL" id="MEI5985136.1"/>
    </source>
</evidence>
<dbReference type="Pfam" id="PF12867">
    <property type="entry name" value="DinB_2"/>
    <property type="match status" value="1"/>
</dbReference>
<protein>
    <submittedName>
        <fullName evidence="2">DinB family protein</fullName>
    </submittedName>
</protein>
<evidence type="ECO:0000313" key="3">
    <source>
        <dbReference type="Proteomes" id="UP001363035"/>
    </source>
</evidence>
<dbReference type="Gene3D" id="1.20.120.450">
    <property type="entry name" value="dinb family like domain"/>
    <property type="match status" value="1"/>
</dbReference>
<reference evidence="2 3" key="1">
    <citation type="submission" date="2024-01" db="EMBL/GenBank/DDBJ databases">
        <title>Sphingobacterium tenebrionis sp. nov., a novel endophyte isolated from tenebrio molitor intestines.</title>
        <authorList>
            <person name="Zhang C."/>
        </authorList>
    </citation>
    <scope>NUCLEOTIDE SEQUENCE [LARGE SCALE GENOMIC DNA]</scope>
    <source>
        <strain evidence="2 3">PU5-4</strain>
    </source>
</reference>
<feature type="domain" description="DinB-like" evidence="1">
    <location>
        <begin position="9"/>
        <end position="139"/>
    </location>
</feature>
<dbReference type="EMBL" id="JAYLLN010000020">
    <property type="protein sequence ID" value="MEI5985136.1"/>
    <property type="molecule type" value="Genomic_DNA"/>
</dbReference>
<sequence>MIPTTIQELSQIIDLSTSHLKLIDEQTYTHKESPEKWSKKEILGHLIDSASNNHRRFLLAQFEVNPIIFYDQDKWCKYNHYQVAPTQQLIDLWSALNKQLVHLWTNLTDEDFQRRANDQTLAFLAADYNSHLAHHLNQITGYIYLN</sequence>